<evidence type="ECO:0000259" key="2">
    <source>
        <dbReference type="Pfam" id="PF00248"/>
    </source>
</evidence>
<gene>
    <name evidence="3" type="ORF">GCM10011335_02320</name>
</gene>
<evidence type="ECO:0000313" key="3">
    <source>
        <dbReference type="EMBL" id="GGD03125.1"/>
    </source>
</evidence>
<keyword evidence="4" id="KW-1185">Reference proteome</keyword>
<proteinExistence type="predicted"/>
<evidence type="ECO:0000256" key="1">
    <source>
        <dbReference type="ARBA" id="ARBA00023002"/>
    </source>
</evidence>
<dbReference type="CDD" id="cd19094">
    <property type="entry name" value="AKR_Tas-like"/>
    <property type="match status" value="1"/>
</dbReference>
<dbReference type="EMBL" id="BMJJ01000001">
    <property type="protein sequence ID" value="GGD03125.1"/>
    <property type="molecule type" value="Genomic_DNA"/>
</dbReference>
<dbReference type="RefSeq" id="WP_188848725.1">
    <property type="nucleotide sequence ID" value="NZ_BMJJ01000001.1"/>
</dbReference>
<reference evidence="3" key="2">
    <citation type="submission" date="2020-09" db="EMBL/GenBank/DDBJ databases">
        <authorList>
            <person name="Sun Q."/>
            <person name="Zhou Y."/>
        </authorList>
    </citation>
    <scope>NUCLEOTIDE SEQUENCE</scope>
    <source>
        <strain evidence="3">CGMCC 1.15493</strain>
    </source>
</reference>
<evidence type="ECO:0000313" key="4">
    <source>
        <dbReference type="Proteomes" id="UP000613160"/>
    </source>
</evidence>
<dbReference type="Proteomes" id="UP000613160">
    <property type="component" value="Unassembled WGS sequence"/>
</dbReference>
<protein>
    <submittedName>
        <fullName evidence="3">Oxidoreductase</fullName>
    </submittedName>
</protein>
<sequence>MKTRPLGRTGLNVSEICLGSMTWGSQNSEAEGHAQMDFAFDQGVNFIDTAEAYPTTPMAKETMGHTEAIIGTWLKASGNRDEVILATKIAGEGNDKIRDGGPITAAGIRVAVEDSLSRLGTDRIDLYQLHWPNRGSYHFRKSWTYDPSGQQPAAVLQNMEEVLEALGALVKEGKLLHVGLSNETVWGTAQFLSIAERTGLPRMASIQNEYSLMHRIFDLDWAELSLNEDVGLLAYSPLAAGLLTGKYSGGAIPAGSRGSINKGLGGRHTESAVGVADAYGAVARQHGLDLAQMALAFCLTRPFMTSVIIGATTPEQLANNIAALDVTLDAAVLDDIAAVHRCHPQPM</sequence>
<dbReference type="InterPro" id="IPR036812">
    <property type="entry name" value="NAD(P)_OxRdtase_dom_sf"/>
</dbReference>
<dbReference type="Gene3D" id="3.20.20.100">
    <property type="entry name" value="NADP-dependent oxidoreductase domain"/>
    <property type="match status" value="1"/>
</dbReference>
<dbReference type="PANTHER" id="PTHR43364">
    <property type="entry name" value="NADH-SPECIFIC METHYLGLYOXAL REDUCTASE-RELATED"/>
    <property type="match status" value="1"/>
</dbReference>
<comment type="caution">
    <text evidence="3">The sequence shown here is derived from an EMBL/GenBank/DDBJ whole genome shotgun (WGS) entry which is preliminary data.</text>
</comment>
<dbReference type="GO" id="GO:0016491">
    <property type="term" value="F:oxidoreductase activity"/>
    <property type="evidence" value="ECO:0007669"/>
    <property type="project" value="UniProtKB-KW"/>
</dbReference>
<keyword evidence="1" id="KW-0560">Oxidoreductase</keyword>
<name>A0A916XS62_9HYPH</name>
<dbReference type="SUPFAM" id="SSF51430">
    <property type="entry name" value="NAD(P)-linked oxidoreductase"/>
    <property type="match status" value="1"/>
</dbReference>
<dbReference type="PANTHER" id="PTHR43364:SF4">
    <property type="entry name" value="NAD(P)-LINKED OXIDOREDUCTASE SUPERFAMILY PROTEIN"/>
    <property type="match status" value="1"/>
</dbReference>
<feature type="domain" description="NADP-dependent oxidoreductase" evidence="2">
    <location>
        <begin position="15"/>
        <end position="339"/>
    </location>
</feature>
<accession>A0A916XS62</accession>
<dbReference type="Pfam" id="PF00248">
    <property type="entry name" value="Aldo_ket_red"/>
    <property type="match status" value="1"/>
</dbReference>
<organism evidence="3 4">
    <name type="scientific">Aureimonas glaciei</name>
    <dbReference type="NCBI Taxonomy" id="1776957"/>
    <lineage>
        <taxon>Bacteria</taxon>
        <taxon>Pseudomonadati</taxon>
        <taxon>Pseudomonadota</taxon>
        <taxon>Alphaproteobacteria</taxon>
        <taxon>Hyphomicrobiales</taxon>
        <taxon>Aurantimonadaceae</taxon>
        <taxon>Aureimonas</taxon>
    </lineage>
</organism>
<reference evidence="3" key="1">
    <citation type="journal article" date="2014" name="Int. J. Syst. Evol. Microbiol.">
        <title>Complete genome sequence of Corynebacterium casei LMG S-19264T (=DSM 44701T), isolated from a smear-ripened cheese.</title>
        <authorList>
            <consortium name="US DOE Joint Genome Institute (JGI-PGF)"/>
            <person name="Walter F."/>
            <person name="Albersmeier A."/>
            <person name="Kalinowski J."/>
            <person name="Ruckert C."/>
        </authorList>
    </citation>
    <scope>NUCLEOTIDE SEQUENCE</scope>
    <source>
        <strain evidence="3">CGMCC 1.15493</strain>
    </source>
</reference>
<dbReference type="AlphaFoldDB" id="A0A916XS62"/>
<dbReference type="InterPro" id="IPR050523">
    <property type="entry name" value="AKR_Detox_Biosynth"/>
</dbReference>
<dbReference type="InterPro" id="IPR023210">
    <property type="entry name" value="NADP_OxRdtase_dom"/>
</dbReference>